<dbReference type="GeneID" id="66113812"/>
<dbReference type="AlphaFoldDB" id="A0A9P7V9B4"/>
<evidence type="ECO:0000313" key="4">
    <source>
        <dbReference type="Proteomes" id="UP000790833"/>
    </source>
</evidence>
<name>A0A9P7V9B4_9ASCO</name>
<proteinExistence type="inferred from homology"/>
<dbReference type="Proteomes" id="UP000790833">
    <property type="component" value="Unassembled WGS sequence"/>
</dbReference>
<comment type="similarity">
    <text evidence="2">Belongs to the POMP/UMP1 family.</text>
</comment>
<dbReference type="EMBL" id="JAHMUF010000010">
    <property type="protein sequence ID" value="KAG7193747.1"/>
    <property type="molecule type" value="Genomic_DNA"/>
</dbReference>
<dbReference type="PANTHER" id="PTHR12828">
    <property type="entry name" value="PROTEASOME MATURATION PROTEIN UMP1"/>
    <property type="match status" value="1"/>
</dbReference>
<keyword evidence="3" id="KW-0647">Proteasome</keyword>
<accession>A0A9P7V9B4</accession>
<evidence type="ECO:0000256" key="2">
    <source>
        <dbReference type="ARBA" id="ARBA00043974"/>
    </source>
</evidence>
<organism evidence="3 4">
    <name type="scientific">Scheffersomyces spartinae</name>
    <dbReference type="NCBI Taxonomy" id="45513"/>
    <lineage>
        <taxon>Eukaryota</taxon>
        <taxon>Fungi</taxon>
        <taxon>Dikarya</taxon>
        <taxon>Ascomycota</taxon>
        <taxon>Saccharomycotina</taxon>
        <taxon>Pichiomycetes</taxon>
        <taxon>Debaryomycetaceae</taxon>
        <taxon>Scheffersomyces</taxon>
    </lineage>
</organism>
<sequence length="150" mass="16882">MSLRVVPEDTNRSVVNSAELGTPAEHTPALHDVLKSGNGPVNVASMINNRHPLESRIQNWDRNQQDFKMEMYRRTFGAGEPIKRSMELAIVDATEFRPLVLGNGTTNCIHKEILLNKDSTVDWEDVYTGGLESGFVPKDFHSEMEKRMGI</sequence>
<comment type="caution">
    <text evidence="3">The sequence shown here is derived from an EMBL/GenBank/DDBJ whole genome shotgun (WGS) entry which is preliminary data.</text>
</comment>
<dbReference type="GO" id="GO:0000502">
    <property type="term" value="C:proteasome complex"/>
    <property type="evidence" value="ECO:0007669"/>
    <property type="project" value="UniProtKB-KW"/>
</dbReference>
<dbReference type="GO" id="GO:0005634">
    <property type="term" value="C:nucleus"/>
    <property type="evidence" value="ECO:0007669"/>
    <property type="project" value="TreeGrafter"/>
</dbReference>
<gene>
    <name evidence="3" type="primary">UMP1</name>
    <name evidence="3" type="ORF">KQ657_000438</name>
</gene>
<dbReference type="PANTHER" id="PTHR12828:SF3">
    <property type="entry name" value="PROTEASOME MATURATION PROTEIN"/>
    <property type="match status" value="1"/>
</dbReference>
<dbReference type="GO" id="GO:0005737">
    <property type="term" value="C:cytoplasm"/>
    <property type="evidence" value="ECO:0007669"/>
    <property type="project" value="TreeGrafter"/>
</dbReference>
<evidence type="ECO:0000313" key="3">
    <source>
        <dbReference type="EMBL" id="KAG7193747.1"/>
    </source>
</evidence>
<dbReference type="GO" id="GO:0043248">
    <property type="term" value="P:proteasome assembly"/>
    <property type="evidence" value="ECO:0007669"/>
    <property type="project" value="InterPro"/>
</dbReference>
<dbReference type="OrthoDB" id="15001at2759"/>
<keyword evidence="4" id="KW-1185">Reference proteome</keyword>
<keyword evidence="1" id="KW-0143">Chaperone</keyword>
<dbReference type="RefSeq" id="XP_043049295.1">
    <property type="nucleotide sequence ID" value="XM_043191283.1"/>
</dbReference>
<reference evidence="3" key="1">
    <citation type="submission" date="2021-03" db="EMBL/GenBank/DDBJ databases">
        <authorList>
            <person name="Palmer J.M."/>
        </authorList>
    </citation>
    <scope>NUCLEOTIDE SEQUENCE</scope>
    <source>
        <strain evidence="3">ARV_011</strain>
    </source>
</reference>
<dbReference type="Pfam" id="PF05348">
    <property type="entry name" value="UMP1"/>
    <property type="match status" value="1"/>
</dbReference>
<protein>
    <submittedName>
        <fullName evidence="3">20S proteasome maturation factor</fullName>
    </submittedName>
</protein>
<dbReference type="InterPro" id="IPR008012">
    <property type="entry name" value="Ump1"/>
</dbReference>
<evidence type="ECO:0000256" key="1">
    <source>
        <dbReference type="ARBA" id="ARBA00023186"/>
    </source>
</evidence>